<dbReference type="OrthoDB" id="2342176at2759"/>
<keyword evidence="2" id="KW-0732">Signal</keyword>
<dbReference type="PANTHER" id="PTHR36182:SF2">
    <property type="entry name" value="LYTIC POLYSACCHARIDE MONOOXYGENASE"/>
    <property type="match status" value="1"/>
</dbReference>
<proteinExistence type="predicted"/>
<name>A0A1D9QAW0_SCLS1</name>
<evidence type="ECO:0000313" key="3">
    <source>
        <dbReference type="EMBL" id="APA11763.1"/>
    </source>
</evidence>
<sequence length="341" mass="37346">MYFSKSVIAAIMAFTLVQGTSIQPRCDECGGKGKLNSDERTVYVGPPGDAKRVFIFPSHEACTQGKLDKRFHRLVIPEYMLEDRCKPIKEFCRKCPTNEKFQPGGALFGKNPHTMMGEEIVRACGDHCGITYPEDDGNINVEGAKEVAEKTAGENTVEEEPFEQKPAEGKLVELIEEKPVEKEAAEEEEAGEEEESDEEEEFVGEEEPVKEEESAEQDPKPVPEEPVQEEPAQEESALVQEEPVLEQPVQEEPAQEEPATVQEEPAQQEPVENVLKQNHSDADVSEGEQKGACSAEGMFNCISGSSFQQCASGSWSVVQNLAPGTVCTSGQSYGLGMRAAA</sequence>
<dbReference type="VEuPathDB" id="FungiDB:sscle_08g065330"/>
<feature type="compositionally biased region" description="Low complexity" evidence="1">
    <location>
        <begin position="239"/>
        <end position="272"/>
    </location>
</feature>
<dbReference type="PANTHER" id="PTHR36182">
    <property type="entry name" value="PROTEIN, PUTATIVE (AFU_ORTHOLOGUE AFUA_6G10930)-RELATED"/>
    <property type="match status" value="1"/>
</dbReference>
<organism evidence="3 4">
    <name type="scientific">Sclerotinia sclerotiorum (strain ATCC 18683 / 1980 / Ss-1)</name>
    <name type="common">White mold</name>
    <name type="synonym">Whetzelinia sclerotiorum</name>
    <dbReference type="NCBI Taxonomy" id="665079"/>
    <lineage>
        <taxon>Eukaryota</taxon>
        <taxon>Fungi</taxon>
        <taxon>Dikarya</taxon>
        <taxon>Ascomycota</taxon>
        <taxon>Pezizomycotina</taxon>
        <taxon>Leotiomycetes</taxon>
        <taxon>Helotiales</taxon>
        <taxon>Sclerotiniaceae</taxon>
        <taxon>Sclerotinia</taxon>
    </lineage>
</organism>
<dbReference type="AlphaFoldDB" id="A0A1D9QAW0"/>
<feature type="compositionally biased region" description="Basic and acidic residues" evidence="1">
    <location>
        <begin position="162"/>
        <end position="183"/>
    </location>
</feature>
<protein>
    <recommendedName>
        <fullName evidence="5">Chitin-binding type-2 domain-containing protein</fullName>
    </recommendedName>
</protein>
<feature type="signal peptide" evidence="2">
    <location>
        <begin position="1"/>
        <end position="19"/>
    </location>
</feature>
<evidence type="ECO:0008006" key="5">
    <source>
        <dbReference type="Google" id="ProtNLM"/>
    </source>
</evidence>
<feature type="region of interest" description="Disordered" evidence="1">
    <location>
        <begin position="148"/>
        <end position="289"/>
    </location>
</feature>
<reference evidence="4" key="1">
    <citation type="journal article" date="2017" name="Genome Biol. Evol.">
        <title>The complete genome sequence of the phytopathogenic fungus Sclerotinia sclerotiorum reveals insights into the genome architecture of broad host range pathogens.</title>
        <authorList>
            <person name="Derbyshire M."/>
            <person name="Denton-Giles M."/>
            <person name="Hegedus D."/>
            <person name="Seifbarghy S."/>
            <person name="Rollins J."/>
            <person name="van Kan J."/>
            <person name="Seidl M.F."/>
            <person name="Faino L."/>
            <person name="Mbengue M."/>
            <person name="Navaud O."/>
            <person name="Raffaele S."/>
            <person name="Hammond-Kosack K."/>
            <person name="Heard S."/>
            <person name="Oliver R."/>
        </authorList>
    </citation>
    <scope>NUCLEOTIDE SEQUENCE [LARGE SCALE GENOMIC DNA]</scope>
    <source>
        <strain evidence="4">ATCC 18683 / 1980 / Ss-1</strain>
    </source>
</reference>
<accession>A0A1D9QAW0</accession>
<evidence type="ECO:0000256" key="2">
    <source>
        <dbReference type="SAM" id="SignalP"/>
    </source>
</evidence>
<feature type="chain" id="PRO_5009445063" description="Chitin-binding type-2 domain-containing protein" evidence="2">
    <location>
        <begin position="20"/>
        <end position="341"/>
    </location>
</feature>
<gene>
    <name evidence="3" type="ORF">sscle_08g065330</name>
</gene>
<dbReference type="Proteomes" id="UP000177798">
    <property type="component" value="Chromosome 8"/>
</dbReference>
<dbReference type="EMBL" id="CP017821">
    <property type="protein sequence ID" value="APA11763.1"/>
    <property type="molecule type" value="Genomic_DNA"/>
</dbReference>
<evidence type="ECO:0000256" key="1">
    <source>
        <dbReference type="SAM" id="MobiDB-lite"/>
    </source>
</evidence>
<evidence type="ECO:0000313" key="4">
    <source>
        <dbReference type="Proteomes" id="UP000177798"/>
    </source>
</evidence>
<feature type="compositionally biased region" description="Acidic residues" evidence="1">
    <location>
        <begin position="184"/>
        <end position="216"/>
    </location>
</feature>